<comment type="caution">
    <text evidence="1">The sequence shown here is derived from an EMBL/GenBank/DDBJ whole genome shotgun (WGS) entry which is preliminary data.</text>
</comment>
<sequence length="67" mass="7542">MDKPFSIDHVIKCGQHDNGADCRVFLLKFADYLSIGLAIDDAIPKNLGYFFFRLKLVMEFMPGSASL</sequence>
<dbReference type="EMBL" id="VIEB01000382">
    <property type="protein sequence ID" value="TQD92866.1"/>
    <property type="molecule type" value="Genomic_DNA"/>
</dbReference>
<gene>
    <name evidence="1" type="ORF">C1H46_021536</name>
</gene>
<organism evidence="1 2">
    <name type="scientific">Malus baccata</name>
    <name type="common">Siberian crab apple</name>
    <name type="synonym">Pyrus baccata</name>
    <dbReference type="NCBI Taxonomy" id="106549"/>
    <lineage>
        <taxon>Eukaryota</taxon>
        <taxon>Viridiplantae</taxon>
        <taxon>Streptophyta</taxon>
        <taxon>Embryophyta</taxon>
        <taxon>Tracheophyta</taxon>
        <taxon>Spermatophyta</taxon>
        <taxon>Magnoliopsida</taxon>
        <taxon>eudicotyledons</taxon>
        <taxon>Gunneridae</taxon>
        <taxon>Pentapetalae</taxon>
        <taxon>rosids</taxon>
        <taxon>fabids</taxon>
        <taxon>Rosales</taxon>
        <taxon>Rosaceae</taxon>
        <taxon>Amygdaloideae</taxon>
        <taxon>Maleae</taxon>
        <taxon>Malus</taxon>
    </lineage>
</organism>
<evidence type="ECO:0008006" key="3">
    <source>
        <dbReference type="Google" id="ProtNLM"/>
    </source>
</evidence>
<accession>A0A540M2E5</accession>
<dbReference type="AlphaFoldDB" id="A0A540M2E5"/>
<reference evidence="1 2" key="1">
    <citation type="journal article" date="2019" name="G3 (Bethesda)">
        <title>Sequencing of a Wild Apple (Malus baccata) Genome Unravels the Differences Between Cultivated and Wild Apple Species Regarding Disease Resistance and Cold Tolerance.</title>
        <authorList>
            <person name="Chen X."/>
        </authorList>
    </citation>
    <scope>NUCLEOTIDE SEQUENCE [LARGE SCALE GENOMIC DNA]</scope>
    <source>
        <strain evidence="2">cv. Shandingzi</strain>
        <tissue evidence="1">Leaves</tissue>
    </source>
</reference>
<dbReference type="Proteomes" id="UP000315295">
    <property type="component" value="Unassembled WGS sequence"/>
</dbReference>
<keyword evidence="2" id="KW-1185">Reference proteome</keyword>
<proteinExistence type="predicted"/>
<evidence type="ECO:0000313" key="1">
    <source>
        <dbReference type="EMBL" id="TQD92866.1"/>
    </source>
</evidence>
<evidence type="ECO:0000313" key="2">
    <source>
        <dbReference type="Proteomes" id="UP000315295"/>
    </source>
</evidence>
<name>A0A540M2E5_MALBA</name>
<protein>
    <recommendedName>
        <fullName evidence="3">Ubiquitin-like protease family profile domain-containing protein</fullName>
    </recommendedName>
</protein>